<dbReference type="AlphaFoldDB" id="A0A6H1ZFJ6"/>
<accession>A0A6H1ZFJ6</accession>
<organism evidence="1">
    <name type="scientific">viral metagenome</name>
    <dbReference type="NCBI Taxonomy" id="1070528"/>
    <lineage>
        <taxon>unclassified sequences</taxon>
        <taxon>metagenomes</taxon>
        <taxon>organismal metagenomes</taxon>
    </lineage>
</organism>
<sequence>MLGNITGEVTRMQITIDTPYLTVQEFARRSGLSDRSIRREIEQGHYVIRPKIEGSKSSVLINMVHMAMEAADQAERMRQANDSKRTAQR</sequence>
<protein>
    <submittedName>
        <fullName evidence="1">Uncharacterized protein</fullName>
    </submittedName>
</protein>
<dbReference type="EMBL" id="MT144005">
    <property type="protein sequence ID" value="QJA46242.1"/>
    <property type="molecule type" value="Genomic_DNA"/>
</dbReference>
<evidence type="ECO:0000313" key="1">
    <source>
        <dbReference type="EMBL" id="QJA46242.1"/>
    </source>
</evidence>
<gene>
    <name evidence="1" type="ORF">TM448A00340_0043</name>
</gene>
<reference evidence="1" key="1">
    <citation type="submission" date="2020-03" db="EMBL/GenBank/DDBJ databases">
        <title>The deep terrestrial virosphere.</title>
        <authorList>
            <person name="Holmfeldt K."/>
            <person name="Nilsson E."/>
            <person name="Simone D."/>
            <person name="Lopez-Fernandez M."/>
            <person name="Wu X."/>
            <person name="de Brujin I."/>
            <person name="Lundin D."/>
            <person name="Andersson A."/>
            <person name="Bertilsson S."/>
            <person name="Dopson M."/>
        </authorList>
    </citation>
    <scope>NUCLEOTIDE SEQUENCE</scope>
    <source>
        <strain evidence="1">TM448A00340</strain>
    </source>
</reference>
<proteinExistence type="predicted"/>
<name>A0A6H1ZFJ6_9ZZZZ</name>